<dbReference type="Proteomes" id="UP001055879">
    <property type="component" value="Linkage Group LG02"/>
</dbReference>
<reference evidence="1 2" key="2">
    <citation type="journal article" date="2022" name="Mol. Ecol. Resour.">
        <title>The genomes of chicory, endive, great burdock and yacon provide insights into Asteraceae paleo-polyploidization history and plant inulin production.</title>
        <authorList>
            <person name="Fan W."/>
            <person name="Wang S."/>
            <person name="Wang H."/>
            <person name="Wang A."/>
            <person name="Jiang F."/>
            <person name="Liu H."/>
            <person name="Zhao H."/>
            <person name="Xu D."/>
            <person name="Zhang Y."/>
        </authorList>
    </citation>
    <scope>NUCLEOTIDE SEQUENCE [LARGE SCALE GENOMIC DNA]</scope>
    <source>
        <strain evidence="2">cv. Niubang</strain>
    </source>
</reference>
<dbReference type="EMBL" id="CM042048">
    <property type="protein sequence ID" value="KAI3756971.1"/>
    <property type="molecule type" value="Genomic_DNA"/>
</dbReference>
<keyword evidence="2" id="KW-1185">Reference proteome</keyword>
<evidence type="ECO:0000313" key="2">
    <source>
        <dbReference type="Proteomes" id="UP001055879"/>
    </source>
</evidence>
<organism evidence="1 2">
    <name type="scientific">Arctium lappa</name>
    <name type="common">Greater burdock</name>
    <name type="synonym">Lappa major</name>
    <dbReference type="NCBI Taxonomy" id="4217"/>
    <lineage>
        <taxon>Eukaryota</taxon>
        <taxon>Viridiplantae</taxon>
        <taxon>Streptophyta</taxon>
        <taxon>Embryophyta</taxon>
        <taxon>Tracheophyta</taxon>
        <taxon>Spermatophyta</taxon>
        <taxon>Magnoliopsida</taxon>
        <taxon>eudicotyledons</taxon>
        <taxon>Gunneridae</taxon>
        <taxon>Pentapetalae</taxon>
        <taxon>asterids</taxon>
        <taxon>campanulids</taxon>
        <taxon>Asterales</taxon>
        <taxon>Asteraceae</taxon>
        <taxon>Carduoideae</taxon>
        <taxon>Cardueae</taxon>
        <taxon>Arctiinae</taxon>
        <taxon>Arctium</taxon>
    </lineage>
</organism>
<gene>
    <name evidence="1" type="ORF">L6452_04503</name>
</gene>
<name>A0ACB9EEU0_ARCLA</name>
<proteinExistence type="predicted"/>
<accession>A0ACB9EEU0</accession>
<protein>
    <submittedName>
        <fullName evidence="1">Uncharacterized protein</fullName>
    </submittedName>
</protein>
<comment type="caution">
    <text evidence="1">The sequence shown here is derived from an EMBL/GenBank/DDBJ whole genome shotgun (WGS) entry which is preliminary data.</text>
</comment>
<evidence type="ECO:0000313" key="1">
    <source>
        <dbReference type="EMBL" id="KAI3756971.1"/>
    </source>
</evidence>
<reference evidence="2" key="1">
    <citation type="journal article" date="2022" name="Mol. Ecol. Resour.">
        <title>The genomes of chicory, endive, great burdock and yacon provide insights into Asteraceae palaeo-polyploidization history and plant inulin production.</title>
        <authorList>
            <person name="Fan W."/>
            <person name="Wang S."/>
            <person name="Wang H."/>
            <person name="Wang A."/>
            <person name="Jiang F."/>
            <person name="Liu H."/>
            <person name="Zhao H."/>
            <person name="Xu D."/>
            <person name="Zhang Y."/>
        </authorList>
    </citation>
    <scope>NUCLEOTIDE SEQUENCE [LARGE SCALE GENOMIC DNA]</scope>
    <source>
        <strain evidence="2">cv. Niubang</strain>
    </source>
</reference>
<sequence>MDAFIIHVTFCSISANTVVVLPEKRQSVKTQIKLIKKKNSFKKDLIAGKKNPSMAVVENARSINVVASDVDQSTKSSYMSHRSNDYHHHQQVQKVTAVESPAAATNGSIDGNGYGGGDDGGDGFKKEMSDLEEMLSKLNPMAEEFVPHQRPQLLTSSAAQFGYAAVNNFLVHTNNGVFTNGTPTRRKGNFSHGKRRMNSRTSMAQRDDVIKRTVYVSDIDQQVTEEQLAALFVNCGQVVDCRVCGDPNSVLHFAFIEFTDEEGARNALSLGGTMLGYYPVRVLPSKTAIAPVNPTFLPQSEDEREMCARTIYCTNIDKKVTQADVKLFFESLCGEVYRLRLLGDYNHSTRIAFVEFVMAESAIAALNCSGAVLGSLPIRVSPSKTPVRPRAPRSTMH</sequence>